<name>A0A2H0RB50_UNCKA</name>
<dbReference type="Proteomes" id="UP000230214">
    <property type="component" value="Unassembled WGS sequence"/>
</dbReference>
<evidence type="ECO:0000256" key="1">
    <source>
        <dbReference type="SAM" id="MobiDB-lite"/>
    </source>
</evidence>
<proteinExistence type="predicted"/>
<feature type="transmembrane region" description="Helical" evidence="2">
    <location>
        <begin position="183"/>
        <end position="204"/>
    </location>
</feature>
<feature type="compositionally biased region" description="Polar residues" evidence="1">
    <location>
        <begin position="91"/>
        <end position="101"/>
    </location>
</feature>
<protein>
    <submittedName>
        <fullName evidence="3">Uncharacterized protein</fullName>
    </submittedName>
</protein>
<evidence type="ECO:0000313" key="3">
    <source>
        <dbReference type="EMBL" id="PIR43762.1"/>
    </source>
</evidence>
<reference evidence="3 4" key="1">
    <citation type="submission" date="2017-09" db="EMBL/GenBank/DDBJ databases">
        <title>Depth-based differentiation of microbial function through sediment-hosted aquifers and enrichment of novel symbionts in the deep terrestrial subsurface.</title>
        <authorList>
            <person name="Probst A.J."/>
            <person name="Ladd B."/>
            <person name="Jarett J.K."/>
            <person name="Geller-Mcgrath D.E."/>
            <person name="Sieber C.M."/>
            <person name="Emerson J.B."/>
            <person name="Anantharaman K."/>
            <person name="Thomas B.C."/>
            <person name="Malmstrom R."/>
            <person name="Stieglmeier M."/>
            <person name="Klingl A."/>
            <person name="Woyke T."/>
            <person name="Ryan C.M."/>
            <person name="Banfield J.F."/>
        </authorList>
    </citation>
    <scope>NUCLEOTIDE SEQUENCE [LARGE SCALE GENOMIC DNA]</scope>
    <source>
        <strain evidence="3">CG10_big_fil_rev_8_21_14_0_10_32_10</strain>
    </source>
</reference>
<keyword evidence="2" id="KW-0472">Membrane</keyword>
<feature type="compositionally biased region" description="Polar residues" evidence="1">
    <location>
        <begin position="29"/>
        <end position="39"/>
    </location>
</feature>
<evidence type="ECO:0000256" key="2">
    <source>
        <dbReference type="SAM" id="Phobius"/>
    </source>
</evidence>
<keyword evidence="2" id="KW-0812">Transmembrane</keyword>
<dbReference type="EMBL" id="PCXU01000011">
    <property type="protein sequence ID" value="PIR43762.1"/>
    <property type="molecule type" value="Genomic_DNA"/>
</dbReference>
<feature type="compositionally biased region" description="Low complexity" evidence="1">
    <location>
        <begin position="226"/>
        <end position="254"/>
    </location>
</feature>
<dbReference type="AlphaFoldDB" id="A0A2H0RB50"/>
<feature type="compositionally biased region" description="Low complexity" evidence="1">
    <location>
        <begin position="275"/>
        <end position="289"/>
    </location>
</feature>
<gene>
    <name evidence="3" type="ORF">COV24_00795</name>
</gene>
<evidence type="ECO:0000313" key="4">
    <source>
        <dbReference type="Proteomes" id="UP000230214"/>
    </source>
</evidence>
<accession>A0A2H0RB50</accession>
<feature type="region of interest" description="Disordered" evidence="1">
    <location>
        <begin position="1"/>
        <end position="108"/>
    </location>
</feature>
<feature type="compositionally biased region" description="Basic and acidic residues" evidence="1">
    <location>
        <begin position="72"/>
        <end position="90"/>
    </location>
</feature>
<sequence length="289" mass="30906">MDTAQNDTPIKEEPSSKTNTPVEEKVEPGNSNESAVTESNDMENAVNEVSTYPTTESSSMDDPSTVEALSEPDSKVEDSMSKVLDTKVDSVKSSTDESSVDSPVGTVEPEIVEKDEPSEFKEVSSIVPDEASKDNITQEFSNVETDSVSTSSETPLMQSNADTIDSFVKPTEVAAPGKSKIPLYVFALVIVLVAAAAYLFLFVLNKSPKTDVPVVVTPTKSEDLIPSVTPTPLPSLTNEDTMTPTPLPTEGETGVMDDSMQGPNDVFKDLNEKNTTPTVTPTDVMTTTP</sequence>
<comment type="caution">
    <text evidence="3">The sequence shown here is derived from an EMBL/GenBank/DDBJ whole genome shotgun (WGS) entry which is preliminary data.</text>
</comment>
<feature type="compositionally biased region" description="Polar residues" evidence="1">
    <location>
        <begin position="47"/>
        <end position="62"/>
    </location>
</feature>
<keyword evidence="2" id="KW-1133">Transmembrane helix</keyword>
<organism evidence="3 4">
    <name type="scientific">candidate division WWE3 bacterium CG10_big_fil_rev_8_21_14_0_10_32_10</name>
    <dbReference type="NCBI Taxonomy" id="1975090"/>
    <lineage>
        <taxon>Bacteria</taxon>
        <taxon>Katanobacteria</taxon>
    </lineage>
</organism>
<feature type="region of interest" description="Disordered" evidence="1">
    <location>
        <begin position="226"/>
        <end position="289"/>
    </location>
</feature>